<keyword evidence="3" id="KW-1185">Reference proteome</keyword>
<reference evidence="2" key="1">
    <citation type="submission" date="2022-10" db="EMBL/GenBank/DDBJ databases">
        <title>Determination and structural analysis of whole genome sequence of Sarocladium strictum F4-1.</title>
        <authorList>
            <person name="Hu L."/>
            <person name="Jiang Y."/>
        </authorList>
    </citation>
    <scope>NUCLEOTIDE SEQUENCE</scope>
    <source>
        <strain evidence="2">F4-1</strain>
    </source>
</reference>
<keyword evidence="1" id="KW-1133">Transmembrane helix</keyword>
<gene>
    <name evidence="2" type="ORF">NLU13_6436</name>
</gene>
<evidence type="ECO:0000256" key="1">
    <source>
        <dbReference type="SAM" id="Phobius"/>
    </source>
</evidence>
<dbReference type="Proteomes" id="UP001175261">
    <property type="component" value="Unassembled WGS sequence"/>
</dbReference>
<accession>A0AA39GG83</accession>
<keyword evidence="1" id="KW-0812">Transmembrane</keyword>
<organism evidence="2 3">
    <name type="scientific">Sarocladium strictum</name>
    <name type="common">Black bundle disease fungus</name>
    <name type="synonym">Acremonium strictum</name>
    <dbReference type="NCBI Taxonomy" id="5046"/>
    <lineage>
        <taxon>Eukaryota</taxon>
        <taxon>Fungi</taxon>
        <taxon>Dikarya</taxon>
        <taxon>Ascomycota</taxon>
        <taxon>Pezizomycotina</taxon>
        <taxon>Sordariomycetes</taxon>
        <taxon>Hypocreomycetidae</taxon>
        <taxon>Hypocreales</taxon>
        <taxon>Sarocladiaceae</taxon>
        <taxon>Sarocladium</taxon>
    </lineage>
</organism>
<keyword evidence="1" id="KW-0472">Membrane</keyword>
<dbReference type="EMBL" id="JAPDFR010000005">
    <property type="protein sequence ID" value="KAK0386601.1"/>
    <property type="molecule type" value="Genomic_DNA"/>
</dbReference>
<name>A0AA39GG83_SARSR</name>
<comment type="caution">
    <text evidence="2">The sequence shown here is derived from an EMBL/GenBank/DDBJ whole genome shotgun (WGS) entry which is preliminary data.</text>
</comment>
<evidence type="ECO:0000313" key="2">
    <source>
        <dbReference type="EMBL" id="KAK0386601.1"/>
    </source>
</evidence>
<dbReference type="AlphaFoldDB" id="A0AA39GG83"/>
<protein>
    <submittedName>
        <fullName evidence="2">Uncharacterized protein</fullName>
    </submittedName>
</protein>
<sequence>MAFTPGVASRLAVLAFFTTSICVFIALFFFPTLYTDDSWDSYIPKVIRPSQSQSSSNKIYSCDDPYRRPGYLYIDQDDYKKTQWLPYTDDILNADAPESAQYPPSKDQDVKFNQTDIEYEFLKSKSNPEPWMRMVIEESRRRVSAIDVPKEEHKATHFAAMKNEGGLSWLWGRRVLMLGDSVDRFMTQYFCEELGSTMRQPKQHTTATCSIPSLNLTLTHWHYAGSFTYRPQWWWMKDMQEIPFEERWAKLWGPMVDSVRGPNGRPDLIMWQNGLWDERALWENGEAHYNPEELLGQRQRQLVWQEVRFITARVKKLVQRLRTEFGSETPTMFRAFTLHRESDARDANLYELERVSRAVAEQAGHEMFEWGRLISGFSMLYKDQTHPGKGPASWLWSNMMLEYLARGAGKGDEARKPYFDSWQACHSHLAQWGGR</sequence>
<feature type="transmembrane region" description="Helical" evidence="1">
    <location>
        <begin position="12"/>
        <end position="34"/>
    </location>
</feature>
<evidence type="ECO:0000313" key="3">
    <source>
        <dbReference type="Proteomes" id="UP001175261"/>
    </source>
</evidence>
<proteinExistence type="predicted"/>